<dbReference type="PANTHER" id="PTHR43047:SF9">
    <property type="entry name" value="HISTIDINE KINASE"/>
    <property type="match status" value="1"/>
</dbReference>
<dbReference type="CDD" id="cd00082">
    <property type="entry name" value="HisKA"/>
    <property type="match status" value="1"/>
</dbReference>
<feature type="coiled-coil region" evidence="7">
    <location>
        <begin position="63"/>
        <end position="90"/>
    </location>
</feature>
<dbReference type="InterPro" id="IPR003661">
    <property type="entry name" value="HisK_dim/P_dom"/>
</dbReference>
<dbReference type="PRINTS" id="PR00344">
    <property type="entry name" value="BCTRLSENSOR"/>
</dbReference>
<dbReference type="InterPro" id="IPR005467">
    <property type="entry name" value="His_kinase_dom"/>
</dbReference>
<dbReference type="Gene3D" id="3.30.565.10">
    <property type="entry name" value="Histidine kinase-like ATPase, C-terminal domain"/>
    <property type="match status" value="1"/>
</dbReference>
<dbReference type="InterPro" id="IPR004358">
    <property type="entry name" value="Sig_transdc_His_kin-like_C"/>
</dbReference>
<dbReference type="FunFam" id="3.30.565.10:FF:000049">
    <property type="entry name" value="Two-component sensor histidine kinase"/>
    <property type="match status" value="1"/>
</dbReference>
<dbReference type="RefSeq" id="WP_068459370.1">
    <property type="nucleotide sequence ID" value="NZ_LMTR01000026.1"/>
</dbReference>
<keyword evidence="7" id="KW-0175">Coiled coil</keyword>
<evidence type="ECO:0000256" key="5">
    <source>
        <dbReference type="ARBA" id="ARBA00022777"/>
    </source>
</evidence>
<dbReference type="SUPFAM" id="SSF47384">
    <property type="entry name" value="Homodimeric domain of signal transducing histidine kinase"/>
    <property type="match status" value="1"/>
</dbReference>
<dbReference type="AlphaFoldDB" id="A0A109BM18"/>
<dbReference type="InterPro" id="IPR036890">
    <property type="entry name" value="HATPase_C_sf"/>
</dbReference>
<reference evidence="10 11" key="1">
    <citation type="submission" date="2015-10" db="EMBL/GenBank/DDBJ databases">
        <title>Transcriptomic analysis of a linuron degrading triple-species bacterial consortium.</title>
        <authorList>
            <person name="Albers P."/>
        </authorList>
    </citation>
    <scope>NUCLEOTIDE SEQUENCE [LARGE SCALE GENOMIC DNA]</scope>
    <source>
        <strain evidence="10 11">WDL6</strain>
    </source>
</reference>
<dbReference type="Gene3D" id="1.10.287.130">
    <property type="match status" value="1"/>
</dbReference>
<evidence type="ECO:0000256" key="6">
    <source>
        <dbReference type="PROSITE-ProRule" id="PRU00169"/>
    </source>
</evidence>
<dbReference type="Gene3D" id="3.40.50.2300">
    <property type="match status" value="1"/>
</dbReference>
<organism evidence="10 11">
    <name type="scientific">Hyphomicrobium sulfonivorans</name>
    <dbReference type="NCBI Taxonomy" id="121290"/>
    <lineage>
        <taxon>Bacteria</taxon>
        <taxon>Pseudomonadati</taxon>
        <taxon>Pseudomonadota</taxon>
        <taxon>Alphaproteobacteria</taxon>
        <taxon>Hyphomicrobiales</taxon>
        <taxon>Hyphomicrobiaceae</taxon>
        <taxon>Hyphomicrobium</taxon>
    </lineage>
</organism>
<keyword evidence="5 10" id="KW-0418">Kinase</keyword>
<dbReference type="GO" id="GO:0005886">
    <property type="term" value="C:plasma membrane"/>
    <property type="evidence" value="ECO:0007669"/>
    <property type="project" value="TreeGrafter"/>
</dbReference>
<dbReference type="CDD" id="cd00156">
    <property type="entry name" value="REC"/>
    <property type="match status" value="1"/>
</dbReference>
<dbReference type="PATRIC" id="fig|121290.4.peg.2533"/>
<dbReference type="OrthoDB" id="9764438at2"/>
<evidence type="ECO:0000256" key="4">
    <source>
        <dbReference type="ARBA" id="ARBA00022679"/>
    </source>
</evidence>
<proteinExistence type="predicted"/>
<dbReference type="SUPFAM" id="SSF55874">
    <property type="entry name" value="ATPase domain of HSP90 chaperone/DNA topoisomerase II/histidine kinase"/>
    <property type="match status" value="1"/>
</dbReference>
<dbReference type="SMART" id="SM00387">
    <property type="entry name" value="HATPase_c"/>
    <property type="match status" value="1"/>
</dbReference>
<dbReference type="Pfam" id="PF02518">
    <property type="entry name" value="HATPase_c"/>
    <property type="match status" value="1"/>
</dbReference>
<keyword evidence="11" id="KW-1185">Reference proteome</keyword>
<evidence type="ECO:0000313" key="11">
    <source>
        <dbReference type="Proteomes" id="UP000059074"/>
    </source>
</evidence>
<dbReference type="GO" id="GO:0000155">
    <property type="term" value="F:phosphorelay sensor kinase activity"/>
    <property type="evidence" value="ECO:0007669"/>
    <property type="project" value="InterPro"/>
</dbReference>
<dbReference type="InterPro" id="IPR003594">
    <property type="entry name" value="HATPase_dom"/>
</dbReference>
<dbReference type="SUPFAM" id="SSF52172">
    <property type="entry name" value="CheY-like"/>
    <property type="match status" value="1"/>
</dbReference>
<dbReference type="STRING" id="121290.APY04_0508"/>
<evidence type="ECO:0000256" key="7">
    <source>
        <dbReference type="SAM" id="Coils"/>
    </source>
</evidence>
<dbReference type="SMART" id="SM00448">
    <property type="entry name" value="REC"/>
    <property type="match status" value="1"/>
</dbReference>
<dbReference type="Pfam" id="PF00072">
    <property type="entry name" value="Response_reg"/>
    <property type="match status" value="1"/>
</dbReference>
<dbReference type="EMBL" id="LMTR01000026">
    <property type="protein sequence ID" value="KWT71257.1"/>
    <property type="molecule type" value="Genomic_DNA"/>
</dbReference>
<dbReference type="GO" id="GO:0009927">
    <property type="term" value="F:histidine phosphotransfer kinase activity"/>
    <property type="evidence" value="ECO:0007669"/>
    <property type="project" value="TreeGrafter"/>
</dbReference>
<dbReference type="InterPro" id="IPR011006">
    <property type="entry name" value="CheY-like_superfamily"/>
</dbReference>
<evidence type="ECO:0000259" key="9">
    <source>
        <dbReference type="PROSITE" id="PS50110"/>
    </source>
</evidence>
<dbReference type="SMART" id="SM00388">
    <property type="entry name" value="HisKA"/>
    <property type="match status" value="1"/>
</dbReference>
<comment type="caution">
    <text evidence="10">The sequence shown here is derived from an EMBL/GenBank/DDBJ whole genome shotgun (WGS) entry which is preliminary data.</text>
</comment>
<dbReference type="PROSITE" id="PS50110">
    <property type="entry name" value="RESPONSE_REGULATORY"/>
    <property type="match status" value="1"/>
</dbReference>
<dbReference type="EC" id="2.7.13.3" evidence="2"/>
<evidence type="ECO:0000313" key="10">
    <source>
        <dbReference type="EMBL" id="KWT71257.1"/>
    </source>
</evidence>
<keyword evidence="3 6" id="KW-0597">Phosphoprotein</keyword>
<comment type="catalytic activity">
    <reaction evidence="1">
        <text>ATP + protein L-histidine = ADP + protein N-phospho-L-histidine.</text>
        <dbReference type="EC" id="2.7.13.3"/>
    </reaction>
</comment>
<name>A0A109BM18_HYPSL</name>
<dbReference type="InterPro" id="IPR001789">
    <property type="entry name" value="Sig_transdc_resp-reg_receiver"/>
</dbReference>
<keyword evidence="4" id="KW-0808">Transferase</keyword>
<accession>A0A109BM18</accession>
<feature type="domain" description="Response regulatory" evidence="9">
    <location>
        <begin position="344"/>
        <end position="459"/>
    </location>
</feature>
<dbReference type="PANTHER" id="PTHR43047">
    <property type="entry name" value="TWO-COMPONENT HISTIDINE PROTEIN KINASE"/>
    <property type="match status" value="1"/>
</dbReference>
<dbReference type="Proteomes" id="UP000059074">
    <property type="component" value="Unassembled WGS sequence"/>
</dbReference>
<dbReference type="CDD" id="cd00075">
    <property type="entry name" value="HATPase"/>
    <property type="match status" value="1"/>
</dbReference>
<evidence type="ECO:0000256" key="2">
    <source>
        <dbReference type="ARBA" id="ARBA00012438"/>
    </source>
</evidence>
<feature type="domain" description="Histidine kinase" evidence="8">
    <location>
        <begin position="100"/>
        <end position="313"/>
    </location>
</feature>
<feature type="modified residue" description="4-aspartylphosphate" evidence="6">
    <location>
        <position position="393"/>
    </location>
</feature>
<dbReference type="Pfam" id="PF00512">
    <property type="entry name" value="HisKA"/>
    <property type="match status" value="1"/>
</dbReference>
<gene>
    <name evidence="10" type="ORF">APY04_0508</name>
</gene>
<sequence length="468" mass="50792">MASLFENDPHGSNPHDLERRIVKLQKINAALIERVERSMDQQGSAYSLFQTAIALESQVRLRTEELTSTLARLERTNDELSAARDASEQANRFKTRFFTAVGHDLLQPLHAARLSASALAEVESSPAQRVIAERIEHALTTIEQLLKSILDISKLEAGVITPALRPVALDDVFAALCVDLDPQAKAKGLSLSYRPCDLNVVSDPLMLRRIVQNLTANAVQYTAKGRVRLLARRRRGQVRIEVWDTGPGIGEADRKTIFEEFQRGSATDRPSIGGFGLGLSIVQRMAEALGHQLELCSRVGHGTRFSVSAPYVNRPMLAAHSSSAALNASNAAVAIGGAELAGAKVAVIDNDPGVLEAMHALVERWGCEVISARSLVELQKASAPHRHDIILADYHLDDQRTGLDAVRALRAASGREIPAIVITADHTEGIANAARSFNCELMLKPAKPAKLRALMVHLLSGASHFNIS</sequence>
<protein>
    <recommendedName>
        <fullName evidence="2">histidine kinase</fullName>
        <ecNumber evidence="2">2.7.13.3</ecNumber>
    </recommendedName>
</protein>
<evidence type="ECO:0000256" key="3">
    <source>
        <dbReference type="ARBA" id="ARBA00022553"/>
    </source>
</evidence>
<evidence type="ECO:0000259" key="8">
    <source>
        <dbReference type="PROSITE" id="PS50109"/>
    </source>
</evidence>
<dbReference type="InterPro" id="IPR036097">
    <property type="entry name" value="HisK_dim/P_sf"/>
</dbReference>
<dbReference type="PROSITE" id="PS50109">
    <property type="entry name" value="HIS_KIN"/>
    <property type="match status" value="1"/>
</dbReference>
<evidence type="ECO:0000256" key="1">
    <source>
        <dbReference type="ARBA" id="ARBA00000085"/>
    </source>
</evidence>